<dbReference type="Pfam" id="PF05193">
    <property type="entry name" value="Peptidase_M16_C"/>
    <property type="match status" value="1"/>
</dbReference>
<dbReference type="InterPro" id="IPR011249">
    <property type="entry name" value="Metalloenz_LuxS/M16"/>
</dbReference>
<organism evidence="8 9">
    <name type="scientific">Hymenobacter tibetensis</name>
    <dbReference type="NCBI Taxonomy" id="497967"/>
    <lineage>
        <taxon>Bacteria</taxon>
        <taxon>Pseudomonadati</taxon>
        <taxon>Bacteroidota</taxon>
        <taxon>Cytophagia</taxon>
        <taxon>Cytophagales</taxon>
        <taxon>Hymenobacteraceae</taxon>
        <taxon>Hymenobacter</taxon>
    </lineage>
</organism>
<accession>A0ABY4D5G5</accession>
<evidence type="ECO:0000313" key="8">
    <source>
        <dbReference type="EMBL" id="UOG75218.1"/>
    </source>
</evidence>
<dbReference type="PANTHER" id="PTHR43690">
    <property type="entry name" value="NARDILYSIN"/>
    <property type="match status" value="1"/>
</dbReference>
<gene>
    <name evidence="8" type="ORF">MTX78_01150</name>
</gene>
<feature type="domain" description="Peptidase M16 C-terminal" evidence="7">
    <location>
        <begin position="170"/>
        <end position="344"/>
    </location>
</feature>
<dbReference type="RefSeq" id="WP_243799137.1">
    <property type="nucleotide sequence ID" value="NZ_CP094669.1"/>
</dbReference>
<evidence type="ECO:0000256" key="2">
    <source>
        <dbReference type="ARBA" id="ARBA00022670"/>
    </source>
</evidence>
<dbReference type="InterPro" id="IPR007863">
    <property type="entry name" value="Peptidase_M16_C"/>
</dbReference>
<dbReference type="Proteomes" id="UP000831113">
    <property type="component" value="Chromosome"/>
</dbReference>
<dbReference type="SUPFAM" id="SSF63411">
    <property type="entry name" value="LuxS/MPP-like metallohydrolase"/>
    <property type="match status" value="2"/>
</dbReference>
<protein>
    <submittedName>
        <fullName evidence="8">Insulinase family protein</fullName>
    </submittedName>
</protein>
<evidence type="ECO:0000259" key="6">
    <source>
        <dbReference type="Pfam" id="PF00675"/>
    </source>
</evidence>
<dbReference type="Pfam" id="PF00675">
    <property type="entry name" value="Peptidase_M16"/>
    <property type="match status" value="1"/>
</dbReference>
<dbReference type="InterPro" id="IPR050626">
    <property type="entry name" value="Peptidase_M16"/>
</dbReference>
<keyword evidence="3" id="KW-0378">Hydrolase</keyword>
<keyword evidence="4" id="KW-0862">Zinc</keyword>
<name>A0ABY4D5G5_9BACT</name>
<dbReference type="PANTHER" id="PTHR43690:SF17">
    <property type="entry name" value="PROTEIN YHJJ"/>
    <property type="match status" value="1"/>
</dbReference>
<evidence type="ECO:0000256" key="1">
    <source>
        <dbReference type="ARBA" id="ARBA00007261"/>
    </source>
</evidence>
<comment type="similarity">
    <text evidence="1">Belongs to the peptidase M16 family.</text>
</comment>
<evidence type="ECO:0000259" key="7">
    <source>
        <dbReference type="Pfam" id="PF05193"/>
    </source>
</evidence>
<evidence type="ECO:0000313" key="9">
    <source>
        <dbReference type="Proteomes" id="UP000831113"/>
    </source>
</evidence>
<evidence type="ECO:0000256" key="4">
    <source>
        <dbReference type="ARBA" id="ARBA00022833"/>
    </source>
</evidence>
<keyword evidence="2" id="KW-0645">Protease</keyword>
<sequence length="428" mass="47674">MIHFEEFTLANGLRCIVHEDHTTPMAVLDVLYNVGSRDEDASHTGFAHLFEHLMFSGSVNIPSYDEPLQRVGGENNAFTSPDVTNYYLTVSAANLETGFWLESDRMLNLAFSENGLEVQRKVVVEEFKQNYLNQPYGDVWLKLRPLAYQHHPYQWATIGKEISHIENAVMDDVRSFFKKHYAPQNAILVVAGAVTVAEAQQLAEKWFGPIPGGPRYERQLPVEPRQTEPRFLEVTADVPLSALYKVYHMPARTAPEYYSIDLLGDLLGRGKSSRLYQQLVKEQPLFNSISATATGSMEPGLLVISGKLNTGVSLEAADAAVEALLTELRDQLVPTEELEKVKNQAEASLVFGEIDLLHRAMNLAYSKLMGNTNLVNEEGARLQAVTPAEIQMAAKEVLRPDNCSTLYYRAQADALLPELAETTTTAAE</sequence>
<proteinExistence type="inferred from homology"/>
<keyword evidence="9" id="KW-1185">Reference proteome</keyword>
<evidence type="ECO:0000256" key="3">
    <source>
        <dbReference type="ARBA" id="ARBA00022801"/>
    </source>
</evidence>
<dbReference type="Gene3D" id="3.30.830.10">
    <property type="entry name" value="Metalloenzyme, LuxS/M16 peptidase-like"/>
    <property type="match status" value="2"/>
</dbReference>
<keyword evidence="5" id="KW-0482">Metalloprotease</keyword>
<reference evidence="8 9" key="1">
    <citation type="submission" date="2022-03" db="EMBL/GenBank/DDBJ databases">
        <title>Hymenobactersp. isolated from the air.</title>
        <authorList>
            <person name="Won M."/>
            <person name="Kwon S.-W."/>
        </authorList>
    </citation>
    <scope>NUCLEOTIDE SEQUENCE [LARGE SCALE GENOMIC DNA]</scope>
    <source>
        <strain evidence="8 9">KACC 21982</strain>
    </source>
</reference>
<dbReference type="InterPro" id="IPR011765">
    <property type="entry name" value="Pept_M16_N"/>
</dbReference>
<evidence type="ECO:0000256" key="5">
    <source>
        <dbReference type="ARBA" id="ARBA00023049"/>
    </source>
</evidence>
<feature type="domain" description="Peptidase M16 N-terminal" evidence="6">
    <location>
        <begin position="16"/>
        <end position="133"/>
    </location>
</feature>
<dbReference type="EMBL" id="CP094669">
    <property type="protein sequence ID" value="UOG75218.1"/>
    <property type="molecule type" value="Genomic_DNA"/>
</dbReference>